<dbReference type="PIRSF" id="PIRSF006060">
    <property type="entry name" value="AA_transporter"/>
    <property type="match status" value="1"/>
</dbReference>
<dbReference type="PANTHER" id="PTHR42770:SF7">
    <property type="entry name" value="MEMBRANE PROTEIN"/>
    <property type="match status" value="1"/>
</dbReference>
<feature type="transmembrane region" description="Helical" evidence="6">
    <location>
        <begin position="49"/>
        <end position="69"/>
    </location>
</feature>
<evidence type="ECO:0000256" key="2">
    <source>
        <dbReference type="ARBA" id="ARBA00022475"/>
    </source>
</evidence>
<keyword evidence="8" id="KW-1185">Reference proteome</keyword>
<feature type="transmembrane region" description="Helical" evidence="6">
    <location>
        <begin position="158"/>
        <end position="180"/>
    </location>
</feature>
<dbReference type="Pfam" id="PF13520">
    <property type="entry name" value="AA_permease_2"/>
    <property type="match status" value="1"/>
</dbReference>
<dbReference type="InterPro" id="IPR050367">
    <property type="entry name" value="APC_superfamily"/>
</dbReference>
<dbReference type="Proteomes" id="UP000462152">
    <property type="component" value="Unassembled WGS sequence"/>
</dbReference>
<comment type="subcellular location">
    <subcellularLocation>
        <location evidence="1">Cell membrane</location>
        <topology evidence="1">Multi-pass membrane protein</topology>
    </subcellularLocation>
</comment>
<dbReference type="Gene3D" id="1.20.1740.10">
    <property type="entry name" value="Amino acid/polyamine transporter I"/>
    <property type="match status" value="1"/>
</dbReference>
<keyword evidence="4 6" id="KW-1133">Transmembrane helix</keyword>
<evidence type="ECO:0000256" key="1">
    <source>
        <dbReference type="ARBA" id="ARBA00004651"/>
    </source>
</evidence>
<comment type="caution">
    <text evidence="7">The sequence shown here is derived from an EMBL/GenBank/DDBJ whole genome shotgun (WGS) entry which is preliminary data.</text>
</comment>
<gene>
    <name evidence="7" type="ORF">GMA10_04530</name>
</gene>
<feature type="transmembrane region" description="Helical" evidence="6">
    <location>
        <begin position="90"/>
        <end position="117"/>
    </location>
</feature>
<sequence length="475" mass="50052">MPDSSTTRPPRKISSIEAAALSVGFMGPVMAMALNGIGVADLVGTKVPFTFLVAAIGVVVVAYAFFRLTGKYAHSGSVYALTGVTIGPRAGFFSGFALLGTYLFFVTCIFGACGVFFNAFLATLGLDSSLPWPLLLLIIGALVWAIGSREAPLVTRILLLIGGFGLALMVALTVVVLVTVGAGNGSYPGAEHSGLDLGPLLPHGASGSAVMTASVFAFISWAGFESCTSLAEETRNPKRAIPIALMGSVILCGVIYVLVMYAQTIGFGATDAGAKAFAASESSLIDIALQYTNPFFAQLLAFSAFAVAFGSALSSTSAGARLLFALARDGFGPKILAKTRADQRTPRHCVTAVVVIALLLSLILLVVRAGPFETYYWYATIAVLCLLVAYAMTSLGALSAILRRTTDIPRWEMIFPVVALIYLGYVYFVQAWGQEAPYSYFPWIAGLWCAVGLGMALLRPDMARSIGDELIQSDD</sequence>
<evidence type="ECO:0000313" key="8">
    <source>
        <dbReference type="Proteomes" id="UP000462152"/>
    </source>
</evidence>
<evidence type="ECO:0000256" key="5">
    <source>
        <dbReference type="ARBA" id="ARBA00023136"/>
    </source>
</evidence>
<feature type="transmembrane region" description="Helical" evidence="6">
    <location>
        <begin position="243"/>
        <end position="262"/>
    </location>
</feature>
<feature type="transmembrane region" description="Helical" evidence="6">
    <location>
        <begin position="129"/>
        <end position="146"/>
    </location>
</feature>
<proteinExistence type="predicted"/>
<dbReference type="GO" id="GO:0022857">
    <property type="term" value="F:transmembrane transporter activity"/>
    <property type="evidence" value="ECO:0007669"/>
    <property type="project" value="InterPro"/>
</dbReference>
<dbReference type="EMBL" id="WOGT01000002">
    <property type="protein sequence ID" value="MUN54483.1"/>
    <property type="molecule type" value="Genomic_DNA"/>
</dbReference>
<evidence type="ECO:0000256" key="3">
    <source>
        <dbReference type="ARBA" id="ARBA00022692"/>
    </source>
</evidence>
<protein>
    <submittedName>
        <fullName evidence="7">Amino acid permease</fullName>
    </submittedName>
</protein>
<keyword evidence="3 6" id="KW-0812">Transmembrane</keyword>
<feature type="transmembrane region" description="Helical" evidence="6">
    <location>
        <begin position="438"/>
        <end position="458"/>
    </location>
</feature>
<dbReference type="AlphaFoldDB" id="A0A7K1LHE1"/>
<dbReference type="PANTHER" id="PTHR42770">
    <property type="entry name" value="AMINO ACID TRANSPORTER-RELATED"/>
    <property type="match status" value="1"/>
</dbReference>
<dbReference type="OrthoDB" id="137613at2"/>
<feature type="transmembrane region" description="Helical" evidence="6">
    <location>
        <begin position="200"/>
        <end position="222"/>
    </location>
</feature>
<dbReference type="InterPro" id="IPR002293">
    <property type="entry name" value="AA/rel_permease1"/>
</dbReference>
<feature type="transmembrane region" description="Helical" evidence="6">
    <location>
        <begin position="348"/>
        <end position="369"/>
    </location>
</feature>
<evidence type="ECO:0000313" key="7">
    <source>
        <dbReference type="EMBL" id="MUN54483.1"/>
    </source>
</evidence>
<dbReference type="GO" id="GO:0005886">
    <property type="term" value="C:plasma membrane"/>
    <property type="evidence" value="ECO:0007669"/>
    <property type="project" value="UniProtKB-SubCell"/>
</dbReference>
<reference evidence="7 8" key="1">
    <citation type="submission" date="2019-12" db="EMBL/GenBank/DDBJ databases">
        <authorList>
            <person name="Li J."/>
            <person name="Shi Y."/>
            <person name="Xu G."/>
            <person name="Xiao D."/>
            <person name="Ran X."/>
        </authorList>
    </citation>
    <scope>NUCLEOTIDE SEQUENCE [LARGE SCALE GENOMIC DNA]</scope>
    <source>
        <strain evidence="7 8">JCM 15915</strain>
    </source>
</reference>
<organism evidence="7 8">
    <name type="scientific">Rothia koreensis</name>
    <dbReference type="NCBI Taxonomy" id="592378"/>
    <lineage>
        <taxon>Bacteria</taxon>
        <taxon>Bacillati</taxon>
        <taxon>Actinomycetota</taxon>
        <taxon>Actinomycetes</taxon>
        <taxon>Micrococcales</taxon>
        <taxon>Micrococcaceae</taxon>
        <taxon>Rothia</taxon>
    </lineage>
</organism>
<feature type="transmembrane region" description="Helical" evidence="6">
    <location>
        <begin position="375"/>
        <end position="402"/>
    </location>
</feature>
<keyword evidence="5 6" id="KW-0472">Membrane</keyword>
<name>A0A7K1LHE1_9MICC</name>
<accession>A0A7K1LHE1</accession>
<feature type="transmembrane region" description="Helical" evidence="6">
    <location>
        <begin position="18"/>
        <end position="37"/>
    </location>
</feature>
<evidence type="ECO:0000256" key="6">
    <source>
        <dbReference type="SAM" id="Phobius"/>
    </source>
</evidence>
<evidence type="ECO:0000256" key="4">
    <source>
        <dbReference type="ARBA" id="ARBA00022989"/>
    </source>
</evidence>
<keyword evidence="2" id="KW-1003">Cell membrane</keyword>
<feature type="transmembrane region" description="Helical" evidence="6">
    <location>
        <begin position="414"/>
        <end position="432"/>
    </location>
</feature>
<dbReference type="RefSeq" id="WP_129315190.1">
    <property type="nucleotide sequence ID" value="NZ_NOIQ01000004.1"/>
</dbReference>
<feature type="transmembrane region" description="Helical" evidence="6">
    <location>
        <begin position="299"/>
        <end position="327"/>
    </location>
</feature>